<dbReference type="EMBL" id="OKRC01000005">
    <property type="protein sequence ID" value="SPE21149.1"/>
    <property type="molecule type" value="Genomic_DNA"/>
</dbReference>
<proteinExistence type="predicted"/>
<name>A0A223XH84_LATSK</name>
<reference evidence="1 2" key="1">
    <citation type="submission" date="2018-02" db="EMBL/GenBank/DDBJ databases">
        <authorList>
            <person name="Rodrigo-Torres L."/>
            <person name="Arahal R. D."/>
            <person name="Lucena T."/>
        </authorList>
    </citation>
    <scope>NUCLEOTIDE SEQUENCE [LARGE SCALE GENOMIC DNA]</scope>
    <source>
        <strain evidence="1 2">CECT 9267</strain>
    </source>
</reference>
<comment type="caution">
    <text evidence="1">The sequence shown here is derived from an EMBL/GenBank/DDBJ whole genome shotgun (WGS) entry which is preliminary data.</text>
</comment>
<dbReference type="RefSeq" id="WP_011374350.1">
    <property type="nucleotide sequence ID" value="NZ_AP017931.1"/>
</dbReference>
<dbReference type="Proteomes" id="UP000239650">
    <property type="component" value="Unassembled WGS sequence"/>
</dbReference>
<protein>
    <submittedName>
        <fullName evidence="1">Uncharacterized protein</fullName>
    </submittedName>
</protein>
<evidence type="ECO:0000313" key="2">
    <source>
        <dbReference type="Proteomes" id="UP000239650"/>
    </source>
</evidence>
<organism evidence="1 2">
    <name type="scientific">Latilactobacillus sakei</name>
    <name type="common">Lactobacillus sakei</name>
    <dbReference type="NCBI Taxonomy" id="1599"/>
    <lineage>
        <taxon>Bacteria</taxon>
        <taxon>Bacillati</taxon>
        <taxon>Bacillota</taxon>
        <taxon>Bacilli</taxon>
        <taxon>Lactobacillales</taxon>
        <taxon>Lactobacillaceae</taxon>
        <taxon>Latilactobacillus</taxon>
    </lineage>
</organism>
<gene>
    <name evidence="1" type="ORF">LAS9267_01140</name>
</gene>
<evidence type="ECO:0000313" key="1">
    <source>
        <dbReference type="EMBL" id="SPE21149.1"/>
    </source>
</evidence>
<sequence length="52" mass="6103">MFAKIRMNWFKIGLLMVVIGLVIMGVSYALGGFDSRIFQEQGNHDWFRTFNF</sequence>
<accession>A0A223XH84</accession>
<dbReference type="AlphaFoldDB" id="A0A223XH84"/>